<sequence>MHIDFIGTWSARLKRGKRNSSILINKNILVDCGPHTVEALLEMDVNPCDINPVLITHMHLDHFSGLIELIWHRSMSNCDPLLIIGPENIEDSIKKLLKLYYSPENFYNFKVLDKFDGIERFNGKHPAPDYGYRIEMDKTLFFSGDTSLSDEIINGAYKSDVLMHEATYPSGMENEAALHGHSTVSQAIEALKRSGSAMLVPMHLSDLSLNEIKSRNIYIPEEYNSLEI</sequence>
<proteinExistence type="predicted"/>
<dbReference type="InterPro" id="IPR036866">
    <property type="entry name" value="RibonucZ/Hydroxyglut_hydro"/>
</dbReference>
<dbReference type="InterPro" id="IPR001279">
    <property type="entry name" value="Metallo-B-lactamas"/>
</dbReference>
<dbReference type="GO" id="GO:0042781">
    <property type="term" value="F:3'-tRNA processing endoribonuclease activity"/>
    <property type="evidence" value="ECO:0007669"/>
    <property type="project" value="TreeGrafter"/>
</dbReference>
<evidence type="ECO:0000259" key="1">
    <source>
        <dbReference type="SMART" id="SM00849"/>
    </source>
</evidence>
<dbReference type="PANTHER" id="PTHR46018">
    <property type="entry name" value="ZINC PHOSPHODIESTERASE ELAC PROTEIN 1"/>
    <property type="match status" value="1"/>
</dbReference>
<dbReference type="PANTHER" id="PTHR46018:SF2">
    <property type="entry name" value="ZINC PHOSPHODIESTERASE ELAC PROTEIN 1"/>
    <property type="match status" value="1"/>
</dbReference>
<reference evidence="2 3" key="1">
    <citation type="submission" date="2017-04" db="EMBL/GenBank/DDBJ databases">
        <authorList>
            <person name="Varghese N."/>
            <person name="Submissions S."/>
        </authorList>
    </citation>
    <scope>NUCLEOTIDE SEQUENCE [LARGE SCALE GENOMIC DNA]</scope>
    <source>
        <strain evidence="2 3">DSM 9789</strain>
    </source>
</reference>
<protein>
    <submittedName>
        <fullName evidence="2">Ribonuclease Z</fullName>
    </submittedName>
</protein>
<name>A0A8G2FY58_PICTO</name>
<dbReference type="EMBL" id="FWYE01000005">
    <property type="protein sequence ID" value="SMD31621.1"/>
    <property type="molecule type" value="Genomic_DNA"/>
</dbReference>
<feature type="domain" description="Metallo-beta-lactamase" evidence="1">
    <location>
        <begin position="18"/>
        <end position="181"/>
    </location>
</feature>
<organism evidence="2 3">
    <name type="scientific">Picrophilus torridus (strain ATCC 700027 / DSM 9790 / JCM 10055 / NBRC 100828 / KAW 2/3)</name>
    <dbReference type="NCBI Taxonomy" id="1122961"/>
    <lineage>
        <taxon>Archaea</taxon>
        <taxon>Methanobacteriati</taxon>
        <taxon>Thermoplasmatota</taxon>
        <taxon>Thermoplasmata</taxon>
        <taxon>Thermoplasmatales</taxon>
        <taxon>Picrophilaceae</taxon>
        <taxon>Picrophilus</taxon>
    </lineage>
</organism>
<gene>
    <name evidence="2" type="ORF">SAMN02745355_1580</name>
</gene>
<comment type="caution">
    <text evidence="2">The sequence shown here is derived from an EMBL/GenBank/DDBJ whole genome shotgun (WGS) entry which is preliminary data.</text>
</comment>
<accession>A0A8G2FY58</accession>
<dbReference type="Gene3D" id="3.60.15.10">
    <property type="entry name" value="Ribonuclease Z/Hydroxyacylglutathione hydrolase-like"/>
    <property type="match status" value="2"/>
</dbReference>
<dbReference type="SUPFAM" id="SSF56281">
    <property type="entry name" value="Metallo-hydrolase/oxidoreductase"/>
    <property type="match status" value="1"/>
</dbReference>
<dbReference type="SMART" id="SM00849">
    <property type="entry name" value="Lactamase_B"/>
    <property type="match status" value="1"/>
</dbReference>
<dbReference type="Pfam" id="PF23023">
    <property type="entry name" value="Anti-Pycsar_Apyc1"/>
    <property type="match status" value="1"/>
</dbReference>
<dbReference type="AlphaFoldDB" id="A0A8G2FY58"/>
<evidence type="ECO:0000313" key="2">
    <source>
        <dbReference type="EMBL" id="SMD31621.1"/>
    </source>
</evidence>
<dbReference type="Proteomes" id="UP000192315">
    <property type="component" value="Unassembled WGS sequence"/>
</dbReference>
<keyword evidence="3" id="KW-1185">Reference proteome</keyword>
<evidence type="ECO:0000313" key="3">
    <source>
        <dbReference type="Proteomes" id="UP000192315"/>
    </source>
</evidence>
<dbReference type="RefSeq" id="WP_084273270.1">
    <property type="nucleotide sequence ID" value="NZ_FWYE01000005.1"/>
</dbReference>